<reference evidence="9" key="1">
    <citation type="submission" date="2016-05" db="EMBL/GenBank/DDBJ databases">
        <title>Comparative genomics of biotechnologically important yeasts.</title>
        <authorList>
            <consortium name="DOE Joint Genome Institute"/>
            <person name="Riley R."/>
            <person name="Haridas S."/>
            <person name="Wolfe K.H."/>
            <person name="Lopes M.R."/>
            <person name="Hittinger C.T."/>
            <person name="Goker M."/>
            <person name="Salamov A."/>
            <person name="Wisecaver J."/>
            <person name="Long T.M."/>
            <person name="Aerts A.L."/>
            <person name="Barry K."/>
            <person name="Choi C."/>
            <person name="Clum A."/>
            <person name="Coughlan A.Y."/>
            <person name="Deshpande S."/>
            <person name="Douglass A.P."/>
            <person name="Hanson S.J."/>
            <person name="Klenk H.-P."/>
            <person name="Labutti K."/>
            <person name="Lapidus A."/>
            <person name="Lindquist E."/>
            <person name="Lipzen A."/>
            <person name="Meier-Kolthoff J.P."/>
            <person name="Ohm R.A."/>
            <person name="Otillar R.P."/>
            <person name="Pangilinan J."/>
            <person name="Peng Y."/>
            <person name="Rokas A."/>
            <person name="Rosa C.A."/>
            <person name="Scheuner C."/>
            <person name="Sibirny A.A."/>
            <person name="Slot J.C."/>
            <person name="Stielow J.B."/>
            <person name="Sun H."/>
            <person name="Kurtzman C.P."/>
            <person name="Blackwell M."/>
            <person name="Grigoriev I.V."/>
            <person name="Jeffries T.W."/>
        </authorList>
    </citation>
    <scope>NUCLEOTIDE SEQUENCE [LARGE SCALE GENOMIC DNA]</scope>
    <source>
        <strain evidence="9">NRRL Y-2460</strain>
    </source>
</reference>
<organism evidence="8 9">
    <name type="scientific">Pachysolen tannophilus NRRL Y-2460</name>
    <dbReference type="NCBI Taxonomy" id="669874"/>
    <lineage>
        <taxon>Eukaryota</taxon>
        <taxon>Fungi</taxon>
        <taxon>Dikarya</taxon>
        <taxon>Ascomycota</taxon>
        <taxon>Saccharomycotina</taxon>
        <taxon>Pichiomycetes</taxon>
        <taxon>Pachysolenaceae</taxon>
        <taxon>Pachysolen</taxon>
    </lineage>
</organism>
<dbReference type="InterPro" id="IPR000089">
    <property type="entry name" value="Biotin_lipoyl"/>
</dbReference>
<dbReference type="InterPro" id="IPR011053">
    <property type="entry name" value="Single_hybrid_motif"/>
</dbReference>
<dbReference type="SUPFAM" id="SSF51230">
    <property type="entry name" value="Single hybrid motif"/>
    <property type="match status" value="1"/>
</dbReference>
<dbReference type="Gene3D" id="2.40.50.100">
    <property type="match status" value="1"/>
</dbReference>
<protein>
    <recommendedName>
        <fullName evidence="10">Dihydrolipoamide acetyltransferase component of pyruvate dehydrogenase complex</fullName>
    </recommendedName>
</protein>
<dbReference type="Gene3D" id="4.10.320.10">
    <property type="entry name" value="E3-binding domain"/>
    <property type="match status" value="1"/>
</dbReference>
<dbReference type="OrthoDB" id="202158at2759"/>
<dbReference type="STRING" id="669874.A0A1E4TPC3"/>
<dbReference type="GO" id="GO:0004742">
    <property type="term" value="F:dihydrolipoyllysine-residue acetyltransferase activity"/>
    <property type="evidence" value="ECO:0007669"/>
    <property type="project" value="TreeGrafter"/>
</dbReference>
<gene>
    <name evidence="8" type="ORF">PACTADRAFT_4517</name>
</gene>
<evidence type="ECO:0000313" key="9">
    <source>
        <dbReference type="Proteomes" id="UP000094236"/>
    </source>
</evidence>
<evidence type="ECO:0000313" key="8">
    <source>
        <dbReference type="EMBL" id="ODV93614.1"/>
    </source>
</evidence>
<dbReference type="GO" id="GO:0005198">
    <property type="term" value="F:structural molecule activity"/>
    <property type="evidence" value="ECO:0007669"/>
    <property type="project" value="EnsemblFungi"/>
</dbReference>
<dbReference type="PANTHER" id="PTHR23151">
    <property type="entry name" value="DIHYDROLIPOAMIDE ACETYL/SUCCINYL-TRANSFERASE-RELATED"/>
    <property type="match status" value="1"/>
</dbReference>
<feature type="domain" description="Peripheral subunit-binding (PSBD)" evidence="7">
    <location>
        <begin position="141"/>
        <end position="182"/>
    </location>
</feature>
<dbReference type="CDD" id="cd06849">
    <property type="entry name" value="lipoyl_domain"/>
    <property type="match status" value="1"/>
</dbReference>
<evidence type="ECO:0000256" key="5">
    <source>
        <dbReference type="SAM" id="MobiDB-lite"/>
    </source>
</evidence>
<sequence>MSPTMDKGGVVKWAVKEGDSFNSGDALLEVETDKAQIDVDAQDDGIMVKILAQNGTQDIPVGKPIAIIAEPGDDIASLELPKIEEAPEAKTAAPAPAPAPAAAAAPSAPSGKSSESAPESKQASTSTTTSSSFSKADSTQRFFPSVELLLELNSISRDDALQKIPASGPKGRITKGDVLAYLGKISQDDVNSITSYIDKKSKIDLSNVELRKPGQGKEQELQGKAEAGAGAEAELGDKQQGALKKSKPEPVKISKTFILSKPVSFDHLNSIVSRATKLSEQYSYAAPLYPKSDLIDPLFEDIIAPSSNLERFKINVKINEPVIVSKGSGASLIFDELTSIGATATGTGSASADGKTTALPSIDIDLIVSDKVVDAKQRAELFIEKFGELLTVPQELEKSQDFII</sequence>
<dbReference type="InterPro" id="IPR004167">
    <property type="entry name" value="PSBD"/>
</dbReference>
<evidence type="ECO:0000256" key="3">
    <source>
        <dbReference type="ARBA" id="ARBA00022946"/>
    </source>
</evidence>
<dbReference type="Pfam" id="PF02817">
    <property type="entry name" value="E3_binding"/>
    <property type="match status" value="1"/>
</dbReference>
<comment type="subunit">
    <text evidence="4">Eukaryotic pyruvate dehydrogenase (PDH) complexes are organized as a core consisting of the oligomeric dihydrolipoamide acetyl-transferase (E2), around which are arranged multiple copies of pyruvate dehydrogenase (E1), dihydrolipoamide dehydrogenase (E3) and protein X (E3BP) bound by non-covalent bonds.</text>
</comment>
<dbReference type="InterPro" id="IPR003016">
    <property type="entry name" value="2-oxoA_DH_lipoyl-BS"/>
</dbReference>
<dbReference type="FunFam" id="2.40.50.100:FF:000010">
    <property type="entry name" value="Acetyltransferase component of pyruvate dehydrogenase complex"/>
    <property type="match status" value="1"/>
</dbReference>
<keyword evidence="9" id="KW-1185">Reference proteome</keyword>
<dbReference type="GO" id="GO:0006086">
    <property type="term" value="P:pyruvate decarboxylation to acetyl-CoA"/>
    <property type="evidence" value="ECO:0007669"/>
    <property type="project" value="EnsemblFungi"/>
</dbReference>
<proteinExistence type="inferred from homology"/>
<dbReference type="PROSITE" id="PS00189">
    <property type="entry name" value="LIPOYL"/>
    <property type="match status" value="1"/>
</dbReference>
<dbReference type="GO" id="GO:0045254">
    <property type="term" value="C:pyruvate dehydrogenase complex"/>
    <property type="evidence" value="ECO:0007669"/>
    <property type="project" value="EnsemblFungi"/>
</dbReference>
<feature type="domain" description="Lipoyl-binding" evidence="6">
    <location>
        <begin position="1"/>
        <end position="69"/>
    </location>
</feature>
<dbReference type="GO" id="GO:0005739">
    <property type="term" value="C:mitochondrion"/>
    <property type="evidence" value="ECO:0007669"/>
    <property type="project" value="EnsemblFungi"/>
</dbReference>
<evidence type="ECO:0000256" key="4">
    <source>
        <dbReference type="ARBA" id="ARBA00065810"/>
    </source>
</evidence>
<comment type="similarity">
    <text evidence="1">Belongs to the 2-oxoacid dehydrogenase family.</text>
</comment>
<dbReference type="AlphaFoldDB" id="A0A1E4TPC3"/>
<dbReference type="PANTHER" id="PTHR23151:SF82">
    <property type="entry name" value="PYRUVATE DEHYDROGENASE COMPLEX PROTEIN X COMPONENT, MITOCHONDRIAL"/>
    <property type="match status" value="1"/>
</dbReference>
<evidence type="ECO:0000259" key="7">
    <source>
        <dbReference type="PROSITE" id="PS51826"/>
    </source>
</evidence>
<dbReference type="Pfam" id="PF00364">
    <property type="entry name" value="Biotin_lipoyl"/>
    <property type="match status" value="1"/>
</dbReference>
<feature type="compositionally biased region" description="Low complexity" evidence="5">
    <location>
        <begin position="89"/>
        <end position="138"/>
    </location>
</feature>
<evidence type="ECO:0008006" key="10">
    <source>
        <dbReference type="Google" id="ProtNLM"/>
    </source>
</evidence>
<dbReference type="InterPro" id="IPR045257">
    <property type="entry name" value="E2/Pdx1"/>
</dbReference>
<dbReference type="Proteomes" id="UP000094236">
    <property type="component" value="Unassembled WGS sequence"/>
</dbReference>
<keyword evidence="3" id="KW-0809">Transit peptide</keyword>
<dbReference type="EMBL" id="KV454017">
    <property type="protein sequence ID" value="ODV93614.1"/>
    <property type="molecule type" value="Genomic_DNA"/>
</dbReference>
<dbReference type="PROSITE" id="PS50968">
    <property type="entry name" value="BIOTINYL_LIPOYL"/>
    <property type="match status" value="1"/>
</dbReference>
<evidence type="ECO:0000256" key="1">
    <source>
        <dbReference type="ARBA" id="ARBA00007317"/>
    </source>
</evidence>
<evidence type="ECO:0000259" key="6">
    <source>
        <dbReference type="PROSITE" id="PS50968"/>
    </source>
</evidence>
<dbReference type="PROSITE" id="PS51826">
    <property type="entry name" value="PSBD"/>
    <property type="match status" value="1"/>
</dbReference>
<feature type="compositionally biased region" description="Low complexity" evidence="5">
    <location>
        <begin position="224"/>
        <end position="233"/>
    </location>
</feature>
<name>A0A1E4TPC3_PACTA</name>
<dbReference type="SUPFAM" id="SSF47005">
    <property type="entry name" value="Peripheral subunit-binding domain of 2-oxo acid dehydrogenase complex"/>
    <property type="match status" value="1"/>
</dbReference>
<feature type="region of interest" description="Disordered" evidence="5">
    <location>
        <begin position="210"/>
        <end position="247"/>
    </location>
</feature>
<feature type="compositionally biased region" description="Basic and acidic residues" evidence="5">
    <location>
        <begin position="210"/>
        <end position="223"/>
    </location>
</feature>
<accession>A0A1E4TPC3</accession>
<dbReference type="InterPro" id="IPR036625">
    <property type="entry name" value="E3-bd_dom_sf"/>
</dbReference>
<evidence type="ECO:0000256" key="2">
    <source>
        <dbReference type="ARBA" id="ARBA00022823"/>
    </source>
</evidence>
<keyword evidence="2" id="KW-0450">Lipoyl</keyword>
<feature type="region of interest" description="Disordered" evidence="5">
    <location>
        <begin position="87"/>
        <end position="138"/>
    </location>
</feature>